<dbReference type="Proteomes" id="UP000078546">
    <property type="component" value="Unassembled WGS sequence"/>
</dbReference>
<keyword evidence="2" id="KW-0472">Membrane</keyword>
<evidence type="ECO:0000313" key="3">
    <source>
        <dbReference type="EMBL" id="SBS87480.1"/>
    </source>
</evidence>
<accession>A0A1A8W3X1</accession>
<name>A0A1A8W3X1_PLAOA</name>
<evidence type="ECO:0000256" key="2">
    <source>
        <dbReference type="SAM" id="Phobius"/>
    </source>
</evidence>
<keyword evidence="2" id="KW-0812">Transmembrane</keyword>
<proteinExistence type="predicted"/>
<dbReference type="EMBL" id="FLQU01000578">
    <property type="protein sequence ID" value="SBS87480.1"/>
    <property type="molecule type" value="Genomic_DNA"/>
</dbReference>
<feature type="compositionally biased region" description="Low complexity" evidence="1">
    <location>
        <begin position="41"/>
        <end position="54"/>
    </location>
</feature>
<organism evidence="3 6">
    <name type="scientific">Plasmodium ovale curtisi</name>
    <dbReference type="NCBI Taxonomy" id="864141"/>
    <lineage>
        <taxon>Eukaryota</taxon>
        <taxon>Sar</taxon>
        <taxon>Alveolata</taxon>
        <taxon>Apicomplexa</taxon>
        <taxon>Aconoidasida</taxon>
        <taxon>Haemosporida</taxon>
        <taxon>Plasmodiidae</taxon>
        <taxon>Plasmodium</taxon>
        <taxon>Plasmodium (Plasmodium)</taxon>
    </lineage>
</organism>
<evidence type="ECO:0000256" key="1">
    <source>
        <dbReference type="SAM" id="MobiDB-lite"/>
    </source>
</evidence>
<evidence type="ECO:0000313" key="6">
    <source>
        <dbReference type="Proteomes" id="UP000078560"/>
    </source>
</evidence>
<reference evidence="5 6" key="1">
    <citation type="submission" date="2016-05" db="EMBL/GenBank/DDBJ databases">
        <authorList>
            <person name="Naeem Raeece"/>
        </authorList>
    </citation>
    <scope>NUCLEOTIDE SEQUENCE [LARGE SCALE GENOMIC DNA]</scope>
</reference>
<gene>
    <name evidence="4" type="ORF">POVCU1_039570</name>
    <name evidence="3" type="ORF">POVCU2_0042870</name>
</gene>
<keyword evidence="2" id="KW-1133">Transmembrane helix</keyword>
<dbReference type="EMBL" id="FLQV01000731">
    <property type="protein sequence ID" value="SBS97620.1"/>
    <property type="molecule type" value="Genomic_DNA"/>
</dbReference>
<feature type="region of interest" description="Disordered" evidence="1">
    <location>
        <begin position="1"/>
        <end position="96"/>
    </location>
</feature>
<dbReference type="AlphaFoldDB" id="A0A1A8W3X1"/>
<feature type="transmembrane region" description="Helical" evidence="2">
    <location>
        <begin position="100"/>
        <end position="129"/>
    </location>
</feature>
<evidence type="ECO:0000313" key="5">
    <source>
        <dbReference type="Proteomes" id="UP000078546"/>
    </source>
</evidence>
<protein>
    <submittedName>
        <fullName evidence="3">Uncharacterized protein</fullName>
    </submittedName>
</protein>
<sequence length="140" mass="15912">MANGGHRNTTKKELRWTNLHKQGYSKSEKIGKPQISSGCAKGQKQNGQKQNEQKYVQGEERENAQSIEPRLASSPTRRALERSPTRIDEKSKKKRGGKNWLNLAQFCPLKISPFCIYIGSLAHFAYLFIRTGSSFYSVSY</sequence>
<evidence type="ECO:0000313" key="4">
    <source>
        <dbReference type="EMBL" id="SBS97620.1"/>
    </source>
</evidence>
<dbReference type="Proteomes" id="UP000078560">
    <property type="component" value="Unassembled WGS sequence"/>
</dbReference>
<feature type="compositionally biased region" description="Basic and acidic residues" evidence="1">
    <location>
        <begin position="78"/>
        <end position="91"/>
    </location>
</feature>
<reference evidence="3" key="2">
    <citation type="submission" date="2016-05" db="EMBL/GenBank/DDBJ databases">
        <authorList>
            <person name="Lavstsen T."/>
            <person name="Jespersen J.S."/>
        </authorList>
    </citation>
    <scope>NUCLEOTIDE SEQUENCE [LARGE SCALE GENOMIC DNA]</scope>
</reference>